<keyword evidence="5 15" id="KW-0479">Metal-binding</keyword>
<comment type="catalytic activity">
    <reaction evidence="12 16">
        <text>ATP + H2O + phospholipidSide 1 = ADP + phosphate + phospholipidSide 2.</text>
        <dbReference type="EC" id="7.6.2.1"/>
    </reaction>
</comment>
<dbReference type="PRINTS" id="PR00119">
    <property type="entry name" value="CATATPASE"/>
</dbReference>
<sequence length="1109" mass="124759">MAEIKEDEEDARPPRISRDSSNKEKNSGRCVYINEGDRYPDLYCNNRVSNTKYNLWNFLPKNLWEQFGRFMNKYFLLIAILQLWPLITPVNPASTWGPLLLIFSVSACKEAWDDYNRYKLDKQANERMVWVVKKGVKTRIQAQDIHVGDIVWLREKDEVPCDMILLGSSDPQGVCYIETSTIDGETDLKTRVVPSPCIGLNSELLHKIKGIIECGYPDRDIRRFDANLRLFPPFIDTDYFPITVNNTLLQSCFIRNTEWACGVAVYTGNETKLGMSRGLPSPKLTAVDAMIDKLTGAIFVFQVVVVIILGFAGNAWKSTEADKLWYVHYPKAAPWYEFIVIPLRFELLCSIMIPISIKVSLDLAKSMYAKFIDWDLHMYDEKTDTPAVATNTAISEDLGQIEYILTDKTGTLTENLMVFKKCCIKGSCYGDSTRDAVKDPALLRALNENDPEVLKFLTVMAVCNTVVPSRSPNGSISYKAQSQDEEALVSAASHLRVVLLNKAANCVEVSVLGAVLEFDILDVLEFTSDRKKMSVIVRERQTGELKLLTKGADEAIFSSVHNDQQVRRVAEIVDQYSQMGLRTLCLAWRDIREEEYHDWSRKFKEASSSIVDREWKIAEVCVLMERNLELLGATAIEDKLQDGVAETIESLRDAGINFWMLTGDKQLTAAQIALSCNFVLPEPQGQLLYVQGATQSDVGASLERVLRTMQISSTEHKYQDVAFVIDGLALEFALKYYRQLFAELASLCRTAICCRVTPSQKAQLVHLVKSWEFRTLAIGDGGNDVRMIQEAHVGVGISGREGLQAARAADYSLAKFRFLKRLILVHGRYSYNRSAFLSQYSIYKSLVLCFIQIFFSFVSGISGTSLFNSFSLMAYNVLYTSVPVMASVLDKDIDEKTVLQHPQILKYCQAGRLLNPSTFAGWFGRALFHGAVVFLITMHVYVNEKSEMEEVSLVALSGCIWLQAFVVALETSSFTTIQHIAIGGNLVAFYIFNLVASTVKWGGMYTIMFRICSQRAYWLTMLLIVGAGIGPIAALKFFRFFYRPSLINILQYRERRARVTEANATSSSNAASATSSGSTSSSQRAAQDEESSSVYQPLLLSTKDRTKRQ</sequence>
<feature type="transmembrane region" description="Helical" evidence="16">
    <location>
        <begin position="922"/>
        <end position="941"/>
    </location>
</feature>
<dbReference type="GO" id="GO:0140326">
    <property type="term" value="F:ATPase-coupled intramembrane lipid transporter activity"/>
    <property type="evidence" value="ECO:0000318"/>
    <property type="project" value="GO_Central"/>
</dbReference>
<dbReference type="InterPro" id="IPR008250">
    <property type="entry name" value="ATPase_P-typ_transduc_dom_A_sf"/>
</dbReference>
<comment type="cofactor">
    <cofactor evidence="15">
        <name>Mg(2+)</name>
        <dbReference type="ChEBI" id="CHEBI:18420"/>
    </cofactor>
</comment>
<evidence type="ECO:0000256" key="17">
    <source>
        <dbReference type="SAM" id="MobiDB-lite"/>
    </source>
</evidence>
<keyword evidence="4 16" id="KW-0812">Transmembrane</keyword>
<evidence type="ECO:0000256" key="3">
    <source>
        <dbReference type="ARBA" id="ARBA00008109"/>
    </source>
</evidence>
<dbReference type="FunCoup" id="D8RG22">
    <property type="interactions" value="1024"/>
</dbReference>
<feature type="transmembrane region" description="Helical" evidence="16">
    <location>
        <begin position="977"/>
        <end position="996"/>
    </location>
</feature>
<dbReference type="InterPro" id="IPR036412">
    <property type="entry name" value="HAD-like_sf"/>
</dbReference>
<dbReference type="PANTHER" id="PTHR24092">
    <property type="entry name" value="PROBABLE PHOSPHOLIPID-TRANSPORTING ATPASE"/>
    <property type="match status" value="1"/>
</dbReference>
<feature type="transmembrane region" description="Helical" evidence="16">
    <location>
        <begin position="1017"/>
        <end position="1042"/>
    </location>
</feature>
<keyword evidence="10 16" id="KW-1133">Transmembrane helix</keyword>
<dbReference type="InterPro" id="IPR023298">
    <property type="entry name" value="ATPase_P-typ_TM_dom_sf"/>
</dbReference>
<evidence type="ECO:0000256" key="10">
    <source>
        <dbReference type="ARBA" id="ARBA00022989"/>
    </source>
</evidence>
<evidence type="ECO:0000256" key="2">
    <source>
        <dbReference type="ARBA" id="ARBA00004308"/>
    </source>
</evidence>
<dbReference type="SFLD" id="SFLDS00003">
    <property type="entry name" value="Haloacid_Dehalogenase"/>
    <property type="match status" value="1"/>
</dbReference>
<feature type="binding site" evidence="15">
    <location>
        <position position="784"/>
    </location>
    <ligand>
        <name>Mg(2+)</name>
        <dbReference type="ChEBI" id="CHEBI:18420"/>
    </ligand>
</feature>
<evidence type="ECO:0000256" key="6">
    <source>
        <dbReference type="ARBA" id="ARBA00022741"/>
    </source>
</evidence>
<dbReference type="Gene3D" id="3.40.1110.10">
    <property type="entry name" value="Calcium-transporting ATPase, cytoplasmic domain N"/>
    <property type="match status" value="1"/>
</dbReference>
<keyword evidence="9 16" id="KW-1278">Translocase</keyword>
<dbReference type="Pfam" id="PF16209">
    <property type="entry name" value="PhoLip_ATPase_N"/>
    <property type="match status" value="1"/>
</dbReference>
<feature type="binding site" evidence="14">
    <location>
        <position position="662"/>
    </location>
    <ligand>
        <name>ATP</name>
        <dbReference type="ChEBI" id="CHEBI:30616"/>
    </ligand>
</feature>
<evidence type="ECO:0000256" key="13">
    <source>
        <dbReference type="PIRSR" id="PIRSR606539-1"/>
    </source>
</evidence>
<dbReference type="NCBIfam" id="TIGR01494">
    <property type="entry name" value="ATPase_P-type"/>
    <property type="match status" value="1"/>
</dbReference>
<evidence type="ECO:0000256" key="7">
    <source>
        <dbReference type="ARBA" id="ARBA00022840"/>
    </source>
</evidence>
<dbReference type="SUPFAM" id="SSF56784">
    <property type="entry name" value="HAD-like"/>
    <property type="match status" value="1"/>
</dbReference>
<evidence type="ECO:0000256" key="14">
    <source>
        <dbReference type="PIRSR" id="PIRSR606539-2"/>
    </source>
</evidence>
<dbReference type="InterPro" id="IPR018303">
    <property type="entry name" value="ATPase_P-typ_P_site"/>
</dbReference>
<feature type="binding site" evidence="15">
    <location>
        <position position="780"/>
    </location>
    <ligand>
        <name>Mg(2+)</name>
        <dbReference type="ChEBI" id="CHEBI:18420"/>
    </ligand>
</feature>
<dbReference type="KEGG" id="smo:SELMODRAFT_410847"/>
<feature type="domain" description="P-type ATPase N-terminal" evidence="19">
    <location>
        <begin position="31"/>
        <end position="96"/>
    </location>
</feature>
<keyword evidence="22" id="KW-1185">Reference proteome</keyword>
<feature type="compositionally biased region" description="Basic and acidic residues" evidence="17">
    <location>
        <begin position="11"/>
        <end position="26"/>
    </location>
</feature>
<organism evidence="22">
    <name type="scientific">Selaginella moellendorffii</name>
    <name type="common">Spikemoss</name>
    <dbReference type="NCBI Taxonomy" id="88036"/>
    <lineage>
        <taxon>Eukaryota</taxon>
        <taxon>Viridiplantae</taxon>
        <taxon>Streptophyta</taxon>
        <taxon>Embryophyta</taxon>
        <taxon>Tracheophyta</taxon>
        <taxon>Lycopodiopsida</taxon>
        <taxon>Selaginellales</taxon>
        <taxon>Selaginellaceae</taxon>
        <taxon>Selaginella</taxon>
    </lineage>
</organism>
<dbReference type="FunFam" id="3.40.50.1000:FF:000084">
    <property type="entry name" value="Phospholipid-transporting ATPase"/>
    <property type="match status" value="1"/>
</dbReference>
<dbReference type="SUPFAM" id="SSF81665">
    <property type="entry name" value="Calcium ATPase, transmembrane domain M"/>
    <property type="match status" value="1"/>
</dbReference>
<feature type="binding site" evidence="14">
    <location>
        <position position="485"/>
    </location>
    <ligand>
        <name>ATP</name>
        <dbReference type="ChEBI" id="CHEBI:30616"/>
    </ligand>
</feature>
<keyword evidence="6 14" id="KW-0547">Nucleotide-binding</keyword>
<feature type="binding site" evidence="14">
    <location>
        <position position="784"/>
    </location>
    <ligand>
        <name>ATP</name>
        <dbReference type="ChEBI" id="CHEBI:30616"/>
    </ligand>
</feature>
<feature type="binding site" evidence="14">
    <location>
        <position position="663"/>
    </location>
    <ligand>
        <name>ATP</name>
        <dbReference type="ChEBI" id="CHEBI:30616"/>
    </ligand>
</feature>
<evidence type="ECO:0000256" key="8">
    <source>
        <dbReference type="ARBA" id="ARBA00022842"/>
    </source>
</evidence>
<accession>D8RG22</accession>
<keyword evidence="8 15" id="KW-0460">Magnesium</keyword>
<evidence type="ECO:0000259" key="20">
    <source>
        <dbReference type="Pfam" id="PF16212"/>
    </source>
</evidence>
<dbReference type="EC" id="7.6.2.1" evidence="16"/>
<feature type="binding site" evidence="14">
    <location>
        <position position="582"/>
    </location>
    <ligand>
        <name>ATP</name>
        <dbReference type="ChEBI" id="CHEBI:30616"/>
    </ligand>
</feature>
<keyword evidence="11 16" id="KW-0472">Membrane</keyword>
<dbReference type="InParanoid" id="D8RG22"/>
<dbReference type="SFLD" id="SFLDF00027">
    <property type="entry name" value="p-type_atpase"/>
    <property type="match status" value="1"/>
</dbReference>
<dbReference type="GO" id="GO:0005524">
    <property type="term" value="F:ATP binding"/>
    <property type="evidence" value="ECO:0007669"/>
    <property type="project" value="UniProtKB-UniRule"/>
</dbReference>
<dbReference type="InterPro" id="IPR044492">
    <property type="entry name" value="P_typ_ATPase_HD_dom"/>
</dbReference>
<dbReference type="InterPro" id="IPR023299">
    <property type="entry name" value="ATPase_P-typ_cyto_dom_N"/>
</dbReference>
<feature type="region of interest" description="Disordered" evidence="17">
    <location>
        <begin position="1"/>
        <end position="26"/>
    </location>
</feature>
<feature type="transmembrane region" description="Helical" evidence="16">
    <location>
        <begin position="953"/>
        <end position="971"/>
    </location>
</feature>
<feature type="compositionally biased region" description="Acidic residues" evidence="17">
    <location>
        <begin position="1"/>
        <end position="10"/>
    </location>
</feature>
<dbReference type="InterPro" id="IPR006539">
    <property type="entry name" value="P-type_ATPase_IV"/>
</dbReference>
<dbReference type="Pfam" id="PF00122">
    <property type="entry name" value="E1-E2_ATPase"/>
    <property type="match status" value="1"/>
</dbReference>
<dbReference type="InterPro" id="IPR059000">
    <property type="entry name" value="ATPase_P-type_domA"/>
</dbReference>
<feature type="transmembrane region" description="Helical" evidence="16">
    <location>
        <begin position="294"/>
        <end position="315"/>
    </location>
</feature>
<evidence type="ECO:0000256" key="12">
    <source>
        <dbReference type="ARBA" id="ARBA00034036"/>
    </source>
</evidence>
<dbReference type="Pfam" id="PF13246">
    <property type="entry name" value="Cation_ATPase"/>
    <property type="match status" value="1"/>
</dbReference>
<dbReference type="GO" id="GO:0045332">
    <property type="term" value="P:phospholipid translocation"/>
    <property type="evidence" value="ECO:0000318"/>
    <property type="project" value="GO_Central"/>
</dbReference>
<feature type="active site" description="4-aspartylphosphate intermediate" evidence="13">
    <location>
        <position position="407"/>
    </location>
</feature>
<dbReference type="PANTHER" id="PTHR24092:SF19">
    <property type="entry name" value="PHOSPHOLIPID-TRANSPORTING ATPASE"/>
    <property type="match status" value="1"/>
</dbReference>
<feature type="binding site" evidence="14">
    <location>
        <position position="761"/>
    </location>
    <ligand>
        <name>ATP</name>
        <dbReference type="ChEBI" id="CHEBI:30616"/>
    </ligand>
</feature>
<feature type="region of interest" description="Disordered" evidence="17">
    <location>
        <begin position="1063"/>
        <end position="1109"/>
    </location>
</feature>
<feature type="binding site" evidence="14">
    <location>
        <position position="664"/>
    </location>
    <ligand>
        <name>ATP</name>
        <dbReference type="ChEBI" id="CHEBI:30616"/>
    </ligand>
</feature>
<reference evidence="21 22" key="1">
    <citation type="journal article" date="2011" name="Science">
        <title>The Selaginella genome identifies genetic changes associated with the evolution of vascular plants.</title>
        <authorList>
            <person name="Banks J.A."/>
            <person name="Nishiyama T."/>
            <person name="Hasebe M."/>
            <person name="Bowman J.L."/>
            <person name="Gribskov M."/>
            <person name="dePamphilis C."/>
            <person name="Albert V.A."/>
            <person name="Aono N."/>
            <person name="Aoyama T."/>
            <person name="Ambrose B.A."/>
            <person name="Ashton N.W."/>
            <person name="Axtell M.J."/>
            <person name="Barker E."/>
            <person name="Barker M.S."/>
            <person name="Bennetzen J.L."/>
            <person name="Bonawitz N.D."/>
            <person name="Chapple C."/>
            <person name="Cheng C."/>
            <person name="Correa L.G."/>
            <person name="Dacre M."/>
            <person name="DeBarry J."/>
            <person name="Dreyer I."/>
            <person name="Elias M."/>
            <person name="Engstrom E.M."/>
            <person name="Estelle M."/>
            <person name="Feng L."/>
            <person name="Finet C."/>
            <person name="Floyd S.K."/>
            <person name="Frommer W.B."/>
            <person name="Fujita T."/>
            <person name="Gramzow L."/>
            <person name="Gutensohn M."/>
            <person name="Harholt J."/>
            <person name="Hattori M."/>
            <person name="Heyl A."/>
            <person name="Hirai T."/>
            <person name="Hiwatashi Y."/>
            <person name="Ishikawa M."/>
            <person name="Iwata M."/>
            <person name="Karol K.G."/>
            <person name="Koehler B."/>
            <person name="Kolukisaoglu U."/>
            <person name="Kubo M."/>
            <person name="Kurata T."/>
            <person name="Lalonde S."/>
            <person name="Li K."/>
            <person name="Li Y."/>
            <person name="Litt A."/>
            <person name="Lyons E."/>
            <person name="Manning G."/>
            <person name="Maruyama T."/>
            <person name="Michael T.P."/>
            <person name="Mikami K."/>
            <person name="Miyazaki S."/>
            <person name="Morinaga S."/>
            <person name="Murata T."/>
            <person name="Mueller-Roeber B."/>
            <person name="Nelson D.R."/>
            <person name="Obara M."/>
            <person name="Oguri Y."/>
            <person name="Olmstead R.G."/>
            <person name="Onodera N."/>
            <person name="Petersen B.L."/>
            <person name="Pils B."/>
            <person name="Prigge M."/>
            <person name="Rensing S.A."/>
            <person name="Riano-Pachon D.M."/>
            <person name="Roberts A.W."/>
            <person name="Sato Y."/>
            <person name="Scheller H.V."/>
            <person name="Schulz B."/>
            <person name="Schulz C."/>
            <person name="Shakirov E.V."/>
            <person name="Shibagaki N."/>
            <person name="Shinohara N."/>
            <person name="Shippen D.E."/>
            <person name="Soerensen I."/>
            <person name="Sotooka R."/>
            <person name="Sugimoto N."/>
            <person name="Sugita M."/>
            <person name="Sumikawa N."/>
            <person name="Tanurdzic M."/>
            <person name="Theissen G."/>
            <person name="Ulvskov P."/>
            <person name="Wakazuki S."/>
            <person name="Weng J.K."/>
            <person name="Willats W.W."/>
            <person name="Wipf D."/>
            <person name="Wolf P.G."/>
            <person name="Yang L."/>
            <person name="Zimmer A.D."/>
            <person name="Zhu Q."/>
            <person name="Mitros T."/>
            <person name="Hellsten U."/>
            <person name="Loque D."/>
            <person name="Otillar R."/>
            <person name="Salamov A."/>
            <person name="Schmutz J."/>
            <person name="Shapiro H."/>
            <person name="Lindquist E."/>
            <person name="Lucas S."/>
            <person name="Rokhsar D."/>
            <person name="Grigoriev I.V."/>
        </authorList>
    </citation>
    <scope>NUCLEOTIDE SEQUENCE [LARGE SCALE GENOMIC DNA]</scope>
</reference>
<protein>
    <recommendedName>
        <fullName evidence="16">Phospholipid-transporting ATPase</fullName>
        <ecNumber evidence="16">7.6.2.1</ecNumber>
    </recommendedName>
</protein>
<evidence type="ECO:0000256" key="15">
    <source>
        <dbReference type="PIRSR" id="PIRSR606539-3"/>
    </source>
</evidence>
<dbReference type="Gene3D" id="3.40.50.1000">
    <property type="entry name" value="HAD superfamily/HAD-like"/>
    <property type="match status" value="1"/>
</dbReference>
<dbReference type="NCBIfam" id="TIGR01652">
    <property type="entry name" value="ATPase-Plipid"/>
    <property type="match status" value="1"/>
</dbReference>
<dbReference type="SFLD" id="SFLDG00002">
    <property type="entry name" value="C1.7:_P-type_atpase_like"/>
    <property type="match status" value="1"/>
</dbReference>
<evidence type="ECO:0000259" key="18">
    <source>
        <dbReference type="Pfam" id="PF00122"/>
    </source>
</evidence>
<feature type="binding site" evidence="14">
    <location>
        <position position="409"/>
    </location>
    <ligand>
        <name>ATP</name>
        <dbReference type="ChEBI" id="CHEBI:30616"/>
    </ligand>
</feature>
<feature type="binding site" evidence="15">
    <location>
        <position position="409"/>
    </location>
    <ligand>
        <name>Mg(2+)</name>
        <dbReference type="ChEBI" id="CHEBI:18420"/>
    </ligand>
</feature>
<evidence type="ECO:0000256" key="11">
    <source>
        <dbReference type="ARBA" id="ARBA00023136"/>
    </source>
</evidence>
<feature type="binding site" evidence="14">
    <location>
        <position position="755"/>
    </location>
    <ligand>
        <name>ATP</name>
        <dbReference type="ChEBI" id="CHEBI:30616"/>
    </ligand>
</feature>
<feature type="domain" description="P-type ATPase A" evidence="18">
    <location>
        <begin position="126"/>
        <end position="189"/>
    </location>
</feature>
<dbReference type="EMBL" id="GL377578">
    <property type="protein sequence ID" value="EFJ28965.1"/>
    <property type="molecule type" value="Genomic_DNA"/>
</dbReference>
<dbReference type="InterPro" id="IPR001757">
    <property type="entry name" value="P_typ_ATPase"/>
</dbReference>
<feature type="domain" description="P-type ATPase C-terminal" evidence="20">
    <location>
        <begin position="806"/>
        <end position="1045"/>
    </location>
</feature>
<dbReference type="Proteomes" id="UP000001514">
    <property type="component" value="Unassembled WGS sequence"/>
</dbReference>
<dbReference type="HOGENOM" id="CLU_000846_3_1_1"/>
<dbReference type="GO" id="GO:0000287">
    <property type="term" value="F:magnesium ion binding"/>
    <property type="evidence" value="ECO:0007669"/>
    <property type="project" value="UniProtKB-UniRule"/>
</dbReference>
<dbReference type="SUPFAM" id="SSF81660">
    <property type="entry name" value="Metal cation-transporting ATPase, ATP-binding domain N"/>
    <property type="match status" value="1"/>
</dbReference>
<evidence type="ECO:0000313" key="22">
    <source>
        <dbReference type="Proteomes" id="UP000001514"/>
    </source>
</evidence>
<evidence type="ECO:0000313" key="21">
    <source>
        <dbReference type="EMBL" id="EFJ28965.1"/>
    </source>
</evidence>
<dbReference type="InterPro" id="IPR023214">
    <property type="entry name" value="HAD_sf"/>
</dbReference>
<dbReference type="Pfam" id="PF16212">
    <property type="entry name" value="PhoLip_ATPase_C"/>
    <property type="match status" value="1"/>
</dbReference>
<dbReference type="GO" id="GO:0016887">
    <property type="term" value="F:ATP hydrolysis activity"/>
    <property type="evidence" value="ECO:0007669"/>
    <property type="project" value="InterPro"/>
</dbReference>
<dbReference type="GO" id="GO:0005886">
    <property type="term" value="C:plasma membrane"/>
    <property type="evidence" value="ECO:0000318"/>
    <property type="project" value="GO_Central"/>
</dbReference>
<dbReference type="AlphaFoldDB" id="D8RG22"/>
<evidence type="ECO:0000256" key="9">
    <source>
        <dbReference type="ARBA" id="ARBA00022967"/>
    </source>
</evidence>
<gene>
    <name evidence="21" type="ORF">SELMODRAFT_410847</name>
</gene>
<proteinExistence type="inferred from homology"/>
<feature type="binding site" evidence="14">
    <location>
        <position position="526"/>
    </location>
    <ligand>
        <name>ATP</name>
        <dbReference type="ChEBI" id="CHEBI:30616"/>
    </ligand>
</feature>
<feature type="compositionally biased region" description="Low complexity" evidence="17">
    <location>
        <begin position="1063"/>
        <end position="1082"/>
    </location>
</feature>
<evidence type="ECO:0000256" key="16">
    <source>
        <dbReference type="RuleBase" id="RU362033"/>
    </source>
</evidence>
<evidence type="ECO:0000256" key="5">
    <source>
        <dbReference type="ARBA" id="ARBA00022723"/>
    </source>
</evidence>
<evidence type="ECO:0000259" key="19">
    <source>
        <dbReference type="Pfam" id="PF16209"/>
    </source>
</evidence>
<keyword evidence="7 14" id="KW-0067">ATP-binding</keyword>
<feature type="binding site" evidence="14">
    <location>
        <position position="783"/>
    </location>
    <ligand>
        <name>ATP</name>
        <dbReference type="ChEBI" id="CHEBI:30616"/>
    </ligand>
</feature>
<dbReference type="PROSITE" id="PS00154">
    <property type="entry name" value="ATPASE_E1_E2"/>
    <property type="match status" value="1"/>
</dbReference>
<dbReference type="Gramene" id="EFJ28965">
    <property type="protein sequence ID" value="EFJ28965"/>
    <property type="gene ID" value="SELMODRAFT_410847"/>
</dbReference>
<feature type="binding site" evidence="15">
    <location>
        <position position="407"/>
    </location>
    <ligand>
        <name>Mg(2+)</name>
        <dbReference type="ChEBI" id="CHEBI:18420"/>
    </ligand>
</feature>
<dbReference type="OrthoDB" id="377733at2759"/>
<evidence type="ECO:0000256" key="4">
    <source>
        <dbReference type="ARBA" id="ARBA00022692"/>
    </source>
</evidence>
<evidence type="ECO:0000256" key="1">
    <source>
        <dbReference type="ARBA" id="ARBA00004141"/>
    </source>
</evidence>
<feature type="transmembrane region" description="Helical" evidence="16">
    <location>
        <begin position="846"/>
        <end position="867"/>
    </location>
</feature>
<comment type="similarity">
    <text evidence="3 16">Belongs to the cation transport ATPase (P-type) (TC 3.A.3) family. Type IV subfamily.</text>
</comment>
<dbReference type="Gene3D" id="2.70.150.10">
    <property type="entry name" value="Calcium-transporting ATPase, cytoplasmic transduction domain A"/>
    <property type="match status" value="1"/>
</dbReference>
<dbReference type="STRING" id="88036.D8RG22"/>
<dbReference type="FunFam" id="2.70.150.10:FF:000032">
    <property type="entry name" value="Phospholipid-transporting ATPase"/>
    <property type="match status" value="1"/>
</dbReference>
<dbReference type="OMA" id="HIIANFF"/>
<feature type="binding site" evidence="14">
    <location>
        <position position="407"/>
    </location>
    <ligand>
        <name>ATP</name>
        <dbReference type="ChEBI" id="CHEBI:30616"/>
    </ligand>
</feature>
<dbReference type="InterPro" id="IPR032631">
    <property type="entry name" value="P-type_ATPase_N"/>
</dbReference>
<comment type="subcellular location">
    <subcellularLocation>
        <location evidence="2">Endomembrane system</location>
    </subcellularLocation>
    <subcellularLocation>
        <location evidence="1 16">Membrane</location>
        <topology evidence="1 16">Multi-pass membrane protein</topology>
    </subcellularLocation>
</comment>
<dbReference type="SUPFAM" id="SSF81653">
    <property type="entry name" value="Calcium ATPase, transduction domain A"/>
    <property type="match status" value="1"/>
</dbReference>
<name>D8RG22_SELML</name>
<dbReference type="eggNOG" id="KOG0206">
    <property type="taxonomic scope" value="Eukaryota"/>
</dbReference>
<dbReference type="InterPro" id="IPR032630">
    <property type="entry name" value="P_typ_ATPase_c"/>
</dbReference>
<feature type="binding site" evidence="14">
    <location>
        <position position="550"/>
    </location>
    <ligand>
        <name>ATP</name>
        <dbReference type="ChEBI" id="CHEBI:30616"/>
    </ligand>
</feature>
<feature type="binding site" evidence="14">
    <location>
        <position position="408"/>
    </location>
    <ligand>
        <name>ATP</name>
        <dbReference type="ChEBI" id="CHEBI:30616"/>
    </ligand>
</feature>